<dbReference type="PROSITE" id="PS50005">
    <property type="entry name" value="TPR"/>
    <property type="match status" value="2"/>
</dbReference>
<dbReference type="InterPro" id="IPR019734">
    <property type="entry name" value="TPR_rpt"/>
</dbReference>
<feature type="repeat" description="TPR" evidence="4">
    <location>
        <begin position="104"/>
        <end position="137"/>
    </location>
</feature>
<gene>
    <name evidence="8" type="ORF">M427DRAFT_137504</name>
</gene>
<dbReference type="Pfam" id="PF14559">
    <property type="entry name" value="TPR_19"/>
    <property type="match status" value="1"/>
</dbReference>
<organism evidence="8 9">
    <name type="scientific">Gonapodya prolifera (strain JEL478)</name>
    <name type="common">Monoblepharis prolifera</name>
    <dbReference type="NCBI Taxonomy" id="1344416"/>
    <lineage>
        <taxon>Eukaryota</taxon>
        <taxon>Fungi</taxon>
        <taxon>Fungi incertae sedis</taxon>
        <taxon>Chytridiomycota</taxon>
        <taxon>Chytridiomycota incertae sedis</taxon>
        <taxon>Monoblepharidomycetes</taxon>
        <taxon>Monoblepharidales</taxon>
        <taxon>Gonapodyaceae</taxon>
        <taxon>Gonapodya</taxon>
    </lineage>
</organism>
<evidence type="ECO:0000256" key="3">
    <source>
        <dbReference type="ARBA" id="ARBA00022824"/>
    </source>
</evidence>
<dbReference type="CDD" id="cd06257">
    <property type="entry name" value="DnaJ"/>
    <property type="match status" value="1"/>
</dbReference>
<name>A0A139A5N7_GONPJ</name>
<evidence type="ECO:0000256" key="1">
    <source>
        <dbReference type="ARBA" id="ARBA00004240"/>
    </source>
</evidence>
<keyword evidence="6" id="KW-1133">Transmembrane helix</keyword>
<keyword evidence="9" id="KW-1185">Reference proteome</keyword>
<evidence type="ECO:0000256" key="5">
    <source>
        <dbReference type="SAM" id="MobiDB-lite"/>
    </source>
</evidence>
<dbReference type="Gene3D" id="1.25.40.10">
    <property type="entry name" value="Tetratricopeptide repeat domain"/>
    <property type="match status" value="1"/>
</dbReference>
<dbReference type="Pfam" id="PF13181">
    <property type="entry name" value="TPR_8"/>
    <property type="match status" value="1"/>
</dbReference>
<dbReference type="PROSITE" id="PS50076">
    <property type="entry name" value="DNAJ_2"/>
    <property type="match status" value="1"/>
</dbReference>
<dbReference type="GO" id="GO:0034975">
    <property type="term" value="P:protein folding in endoplasmic reticulum"/>
    <property type="evidence" value="ECO:0007669"/>
    <property type="project" value="TreeGrafter"/>
</dbReference>
<dbReference type="SMART" id="SM00028">
    <property type="entry name" value="TPR"/>
    <property type="match status" value="6"/>
</dbReference>
<dbReference type="InterPro" id="IPR001623">
    <property type="entry name" value="DnaJ_domain"/>
</dbReference>
<dbReference type="GO" id="GO:0051087">
    <property type="term" value="F:protein-folding chaperone binding"/>
    <property type="evidence" value="ECO:0007669"/>
    <property type="project" value="TreeGrafter"/>
</dbReference>
<dbReference type="EMBL" id="KQ965791">
    <property type="protein sequence ID" value="KXS12110.1"/>
    <property type="molecule type" value="Genomic_DNA"/>
</dbReference>
<feature type="domain" description="J" evidence="7">
    <location>
        <begin position="429"/>
        <end position="499"/>
    </location>
</feature>
<dbReference type="GO" id="GO:0005783">
    <property type="term" value="C:endoplasmic reticulum"/>
    <property type="evidence" value="ECO:0007669"/>
    <property type="project" value="UniProtKB-SubCell"/>
</dbReference>
<feature type="repeat" description="TPR" evidence="4">
    <location>
        <begin position="253"/>
        <end position="286"/>
    </location>
</feature>
<evidence type="ECO:0000256" key="2">
    <source>
        <dbReference type="ARBA" id="ARBA00022729"/>
    </source>
</evidence>
<dbReference type="STRING" id="1344416.A0A139A5N7"/>
<dbReference type="InterPro" id="IPR051727">
    <property type="entry name" value="DnaJ_C3_Co-chaperones"/>
</dbReference>
<keyword evidence="6" id="KW-0812">Transmembrane</keyword>
<dbReference type="PRINTS" id="PR00625">
    <property type="entry name" value="JDOMAIN"/>
</dbReference>
<accession>A0A139A5N7</accession>
<proteinExistence type="predicted"/>
<dbReference type="SMART" id="SM00271">
    <property type="entry name" value="DnaJ"/>
    <property type="match status" value="1"/>
</dbReference>
<feature type="transmembrane region" description="Helical" evidence="6">
    <location>
        <begin position="44"/>
        <end position="65"/>
    </location>
</feature>
<dbReference type="Proteomes" id="UP000070544">
    <property type="component" value="Unassembled WGS sequence"/>
</dbReference>
<comment type="subcellular location">
    <subcellularLocation>
        <location evidence="1">Endoplasmic reticulum</location>
    </subcellularLocation>
</comment>
<dbReference type="AlphaFoldDB" id="A0A139A5N7"/>
<evidence type="ECO:0000313" key="9">
    <source>
        <dbReference type="Proteomes" id="UP000070544"/>
    </source>
</evidence>
<dbReference type="InterPro" id="IPR011990">
    <property type="entry name" value="TPR-like_helical_dom_sf"/>
</dbReference>
<keyword evidence="4" id="KW-0802">TPR repeat</keyword>
<keyword evidence="3" id="KW-0256">Endoplasmic reticulum</keyword>
<evidence type="ECO:0000256" key="4">
    <source>
        <dbReference type="PROSITE-ProRule" id="PRU00339"/>
    </source>
</evidence>
<dbReference type="OMA" id="FSMQEAQ"/>
<dbReference type="Pfam" id="PF00226">
    <property type="entry name" value="DnaJ"/>
    <property type="match status" value="1"/>
</dbReference>
<dbReference type="GO" id="GO:0051787">
    <property type="term" value="F:misfolded protein binding"/>
    <property type="evidence" value="ECO:0007669"/>
    <property type="project" value="TreeGrafter"/>
</dbReference>
<reference evidence="8 9" key="1">
    <citation type="journal article" date="2015" name="Genome Biol. Evol.">
        <title>Phylogenomic analyses indicate that early fungi evolved digesting cell walls of algal ancestors of land plants.</title>
        <authorList>
            <person name="Chang Y."/>
            <person name="Wang S."/>
            <person name="Sekimoto S."/>
            <person name="Aerts A.L."/>
            <person name="Choi C."/>
            <person name="Clum A."/>
            <person name="LaButti K.M."/>
            <person name="Lindquist E.A."/>
            <person name="Yee Ngan C."/>
            <person name="Ohm R.A."/>
            <person name="Salamov A.A."/>
            <person name="Grigoriev I.V."/>
            <person name="Spatafora J.W."/>
            <person name="Berbee M.L."/>
        </authorList>
    </citation>
    <scope>NUCLEOTIDE SEQUENCE [LARGE SCALE GENOMIC DNA]</scope>
    <source>
        <strain evidence="8 9">JEL478</strain>
    </source>
</reference>
<dbReference type="SUPFAM" id="SSF48452">
    <property type="entry name" value="TPR-like"/>
    <property type="match status" value="2"/>
</dbReference>
<dbReference type="PANTHER" id="PTHR44140:SF2">
    <property type="entry name" value="LD25575P"/>
    <property type="match status" value="1"/>
</dbReference>
<dbReference type="InterPro" id="IPR036869">
    <property type="entry name" value="J_dom_sf"/>
</dbReference>
<dbReference type="OrthoDB" id="1726119at2759"/>
<feature type="region of interest" description="Disordered" evidence="5">
    <location>
        <begin position="494"/>
        <end position="513"/>
    </location>
</feature>
<evidence type="ECO:0000259" key="7">
    <source>
        <dbReference type="PROSITE" id="PS50076"/>
    </source>
</evidence>
<dbReference type="Gene3D" id="1.10.287.110">
    <property type="entry name" value="DnaJ domain"/>
    <property type="match status" value="1"/>
</dbReference>
<dbReference type="PANTHER" id="PTHR44140">
    <property type="entry name" value="LD25575P"/>
    <property type="match status" value="1"/>
</dbReference>
<evidence type="ECO:0000313" key="8">
    <source>
        <dbReference type="EMBL" id="KXS12110.1"/>
    </source>
</evidence>
<keyword evidence="6" id="KW-0472">Membrane</keyword>
<protein>
    <submittedName>
        <fullName evidence="8">TPR-like protein</fullName>
    </submittedName>
</protein>
<sequence length="540" mass="58770">MVLVLEMSANRVAGDIPPRLRRKPPSFATHHAPITNRRHSQISILAFFLCFLSSALSVLAATGSVNALSVQQLVQKAQEAAAAGDYAAALENYGAAIAQEPKTYLTYFRRAALYAQLNRPRPALADFSKVLELKPDMLQALQQKARLEFLDGDFDSAERDLKECRIRNPDAEVDEMLATIPTSRSNFPTAQRLLTSKPPDAASALPLLDDLLTQHPNHLPSRRLRAQAHTLLSNPQRAAADLSRAAVLSPDDVDLAAQLGEALVQSGEVEAALKAVKEGLRADPEHKWCKAMFRRCKKLAGTFAKITEFSAAENHKAAVDAAVAAKTDVSAAKSPALSLRLNAALCTSSLKAREAELAVTSCASVAAAADPPTVDTLVDLGEARMLAEDYEGAMRDFSKANEVGGGQDGRAQDGMRRAQQAEKMAKRRDYYKILGVARTASKKEIKKAYRKLAQKYHPDKNDDAEGEARVAIEKKMQELNAAYEVLVNDELRQRYDSGDDPNDPASQQGAGGFHHPFFQGGGFPFAQGFPEGTRFQFKFG</sequence>
<dbReference type="SUPFAM" id="SSF46565">
    <property type="entry name" value="Chaperone J-domain"/>
    <property type="match status" value="1"/>
</dbReference>
<evidence type="ECO:0000256" key="6">
    <source>
        <dbReference type="SAM" id="Phobius"/>
    </source>
</evidence>
<keyword evidence="2" id="KW-0732">Signal</keyword>